<dbReference type="EMBL" id="JASOOY020000020">
    <property type="protein sequence ID" value="MEO3717141.1"/>
    <property type="molecule type" value="Genomic_DNA"/>
</dbReference>
<dbReference type="PANTHER" id="PTHR43130:SF15">
    <property type="entry name" value="THIJ_PFPI FAMILY PROTEIN (AFU_ORTHOLOGUE AFUA_5G14240)"/>
    <property type="match status" value="1"/>
</dbReference>
<proteinExistence type="predicted"/>
<comment type="caution">
    <text evidence="2">The sequence shown here is derived from an EMBL/GenBank/DDBJ whole genome shotgun (WGS) entry which is preliminary data.</text>
</comment>
<dbReference type="InterPro" id="IPR029062">
    <property type="entry name" value="Class_I_gatase-like"/>
</dbReference>
<dbReference type="CDD" id="cd03139">
    <property type="entry name" value="GATase1_PfpI_2"/>
    <property type="match status" value="1"/>
</dbReference>
<dbReference type="SUPFAM" id="SSF52317">
    <property type="entry name" value="Class I glutamine amidotransferase-like"/>
    <property type="match status" value="1"/>
</dbReference>
<organism evidence="2 3">
    <name type="scientific">Corynebacterium amycolatum</name>
    <dbReference type="NCBI Taxonomy" id="43765"/>
    <lineage>
        <taxon>Bacteria</taxon>
        <taxon>Bacillati</taxon>
        <taxon>Actinomycetota</taxon>
        <taxon>Actinomycetes</taxon>
        <taxon>Mycobacteriales</taxon>
        <taxon>Corynebacteriaceae</taxon>
        <taxon>Corynebacterium</taxon>
    </lineage>
</organism>
<reference evidence="2" key="2">
    <citation type="submission" date="2024-05" db="EMBL/GenBank/DDBJ databases">
        <authorList>
            <person name="Wolfe A."/>
        </authorList>
    </citation>
    <scope>NUCLEOTIDE SEQUENCE</scope>
    <source>
        <strain evidence="2">UMB1064</strain>
    </source>
</reference>
<dbReference type="AlphaFoldDB" id="A0AAW9STT7"/>
<evidence type="ECO:0000313" key="2">
    <source>
        <dbReference type="EMBL" id="MEO3717141.1"/>
    </source>
</evidence>
<dbReference type="Proteomes" id="UP001223646">
    <property type="component" value="Unassembled WGS sequence"/>
</dbReference>
<dbReference type="Gene3D" id="3.40.50.880">
    <property type="match status" value="1"/>
</dbReference>
<dbReference type="GO" id="GO:0016829">
    <property type="term" value="F:lyase activity"/>
    <property type="evidence" value="ECO:0007669"/>
    <property type="project" value="UniProtKB-KW"/>
</dbReference>
<dbReference type="InterPro" id="IPR052158">
    <property type="entry name" value="INH-QAR"/>
</dbReference>
<dbReference type="RefSeq" id="WP_070653411.1">
    <property type="nucleotide sequence ID" value="NZ_JASOOY020000020.1"/>
</dbReference>
<dbReference type="EC" id="4.2.1.-" evidence="2"/>
<reference evidence="2" key="1">
    <citation type="submission" date="2023-05" db="EMBL/GenBank/DDBJ databases">
        <authorList>
            <person name="Du J."/>
        </authorList>
    </citation>
    <scope>NUCLEOTIDE SEQUENCE</scope>
    <source>
        <strain evidence="2">UMB1064</strain>
    </source>
</reference>
<protein>
    <submittedName>
        <fullName evidence="2">DJ-1/PfpI family protein</fullName>
        <ecNumber evidence="2">4.2.1.-</ecNumber>
    </submittedName>
</protein>
<feature type="domain" description="DJ-1/PfpI" evidence="1">
    <location>
        <begin position="8"/>
        <end position="171"/>
    </location>
</feature>
<keyword evidence="2" id="KW-0456">Lyase</keyword>
<dbReference type="Pfam" id="PF01965">
    <property type="entry name" value="DJ-1_PfpI"/>
    <property type="match status" value="1"/>
</dbReference>
<accession>A0AAW9STT7</accession>
<evidence type="ECO:0000313" key="3">
    <source>
        <dbReference type="Proteomes" id="UP001223646"/>
    </source>
</evidence>
<gene>
    <name evidence="2" type="ORF">QP460_006020</name>
</gene>
<sequence>MANPEAHRRVTVVLFPGFELLDVFGPVGLFGHVPEIEVEYVADIAGSITSAQGAEVIATRCTAELEAVDILLVPGGAGSRTLVEDAEFLDWLKHIGSRARLVASVCTGSALLAAAGLLEGKRATSNKLAFNWATSFGNEVTWVKEARWVEDGNRWSSSGVAAGMDMAVALISSILGEEAGRLAARKIEYRPQTDGTVDPFANRAK</sequence>
<name>A0AAW9STT7_CORAY</name>
<dbReference type="PANTHER" id="PTHR43130">
    <property type="entry name" value="ARAC-FAMILY TRANSCRIPTIONAL REGULATOR"/>
    <property type="match status" value="1"/>
</dbReference>
<dbReference type="InterPro" id="IPR002818">
    <property type="entry name" value="DJ-1/PfpI"/>
</dbReference>
<evidence type="ECO:0000259" key="1">
    <source>
        <dbReference type="Pfam" id="PF01965"/>
    </source>
</evidence>